<reference evidence="1 2" key="1">
    <citation type="submission" date="2018-03" db="EMBL/GenBank/DDBJ databases">
        <title>Genomic Encyclopedia of Archaeal and Bacterial Type Strains, Phase II (KMG-II): from individual species to whole genera.</title>
        <authorList>
            <person name="Goeker M."/>
        </authorList>
    </citation>
    <scope>NUCLEOTIDE SEQUENCE [LARGE SCALE GENOMIC DNA]</scope>
    <source>
        <strain evidence="1 2">DSM 100212</strain>
    </source>
</reference>
<evidence type="ECO:0008006" key="3">
    <source>
        <dbReference type="Google" id="ProtNLM"/>
    </source>
</evidence>
<gene>
    <name evidence="1" type="ORF">CLV74_10869</name>
</gene>
<keyword evidence="2" id="KW-1185">Reference proteome</keyword>
<dbReference type="Proteomes" id="UP000238392">
    <property type="component" value="Unassembled WGS sequence"/>
</dbReference>
<protein>
    <recommendedName>
        <fullName evidence="3">Histidine kinase</fullName>
    </recommendedName>
</protein>
<proteinExistence type="predicted"/>
<dbReference type="AlphaFoldDB" id="A0A2T0WNK2"/>
<accession>A0A2T0WNK2</accession>
<name>A0A2T0WNK2_9RHOB</name>
<sequence length="211" mass="22963">MLGNEYGTGLLFDERSHTDAAPMNAAIKSATRFLMHDVQTPLTLARNALELAATGADPQTLVILGMVMKRLSQVSANLDAYQHVTLAHLAPQDTPSETMIAAGTLALKQHFGIDAFSFTVKAPLRLPEKVLPLLIDAVLETQQAKTRAARVDVSLNGATLTFKFLPELTPQGPAPYKGTRKDFLLHWQTVLLEKFGLSLNLVWCEDAATAK</sequence>
<organism evidence="1 2">
    <name type="scientific">Donghicola tyrosinivorans</name>
    <dbReference type="NCBI Taxonomy" id="1652492"/>
    <lineage>
        <taxon>Bacteria</taxon>
        <taxon>Pseudomonadati</taxon>
        <taxon>Pseudomonadota</taxon>
        <taxon>Alphaproteobacteria</taxon>
        <taxon>Rhodobacterales</taxon>
        <taxon>Roseobacteraceae</taxon>
        <taxon>Donghicola</taxon>
    </lineage>
</organism>
<evidence type="ECO:0000313" key="1">
    <source>
        <dbReference type="EMBL" id="PRY88265.1"/>
    </source>
</evidence>
<dbReference type="EMBL" id="PVTQ01000008">
    <property type="protein sequence ID" value="PRY88265.1"/>
    <property type="molecule type" value="Genomic_DNA"/>
</dbReference>
<comment type="caution">
    <text evidence="1">The sequence shown here is derived from an EMBL/GenBank/DDBJ whole genome shotgun (WGS) entry which is preliminary data.</text>
</comment>
<evidence type="ECO:0000313" key="2">
    <source>
        <dbReference type="Proteomes" id="UP000238392"/>
    </source>
</evidence>
<dbReference type="RefSeq" id="WP_106265291.1">
    <property type="nucleotide sequence ID" value="NZ_PVTQ01000008.1"/>
</dbReference>